<keyword evidence="8" id="KW-0675">Receptor</keyword>
<dbReference type="InterPro" id="IPR040817">
    <property type="entry name" value="LIFR_D2"/>
</dbReference>
<keyword evidence="14" id="KW-1185">Reference proteome</keyword>
<dbReference type="GeneTree" id="ENSGT00940000155776"/>
<dbReference type="Pfam" id="PF17971">
    <property type="entry name" value="LIFR_D2"/>
    <property type="match status" value="1"/>
</dbReference>
<evidence type="ECO:0000313" key="14">
    <source>
        <dbReference type="Proteomes" id="UP000694397"/>
    </source>
</evidence>
<dbReference type="Gene3D" id="2.60.40.10">
    <property type="entry name" value="Immunoglobulins"/>
    <property type="match status" value="6"/>
</dbReference>
<dbReference type="InterPro" id="IPR052672">
    <property type="entry name" value="Type1_Cytokine_Rcpt_Type2"/>
</dbReference>
<evidence type="ECO:0000256" key="9">
    <source>
        <dbReference type="ARBA" id="ARBA00023180"/>
    </source>
</evidence>
<keyword evidence="5" id="KW-0677">Repeat</keyword>
<dbReference type="Ensembl" id="ENSSFOT00015030957.2">
    <property type="protein sequence ID" value="ENSSFOP00015030609.2"/>
    <property type="gene ID" value="ENSSFOG00015019630.2"/>
</dbReference>
<gene>
    <name evidence="13" type="primary">osmr</name>
</gene>
<feature type="signal peptide" evidence="11">
    <location>
        <begin position="1"/>
        <end position="38"/>
    </location>
</feature>
<evidence type="ECO:0000259" key="12">
    <source>
        <dbReference type="PROSITE" id="PS50853"/>
    </source>
</evidence>
<dbReference type="AlphaFoldDB" id="A0A8C9V7V0"/>
<dbReference type="SMART" id="SM00060">
    <property type="entry name" value="FN3"/>
    <property type="match status" value="4"/>
</dbReference>
<dbReference type="InterPro" id="IPR013783">
    <property type="entry name" value="Ig-like_fold"/>
</dbReference>
<dbReference type="SUPFAM" id="SSF49265">
    <property type="entry name" value="Fibronectin type III"/>
    <property type="match status" value="3"/>
</dbReference>
<protein>
    <submittedName>
        <fullName evidence="13">Leukemia inhibitory factor receptor-like</fullName>
    </submittedName>
</protein>
<evidence type="ECO:0000256" key="1">
    <source>
        <dbReference type="ARBA" id="ARBA00004479"/>
    </source>
</evidence>
<dbReference type="PANTHER" id="PTHR48423:SF1">
    <property type="entry name" value="INTERLEUKIN-27 RECEPTOR SUBUNIT ALPHA"/>
    <property type="match status" value="1"/>
</dbReference>
<proteinExistence type="inferred from homology"/>
<name>A0A8C9V7V0_SCLFO</name>
<evidence type="ECO:0000256" key="11">
    <source>
        <dbReference type="SAM" id="SignalP"/>
    </source>
</evidence>
<keyword evidence="4 11" id="KW-0732">Signal</keyword>
<dbReference type="Pfam" id="PF25552">
    <property type="entry name" value="LIFR_D4"/>
    <property type="match status" value="1"/>
</dbReference>
<reference evidence="13 14" key="1">
    <citation type="submission" date="2019-04" db="EMBL/GenBank/DDBJ databases">
        <authorList>
            <consortium name="Wellcome Sanger Institute Data Sharing"/>
        </authorList>
    </citation>
    <scope>NUCLEOTIDE SEQUENCE [LARGE SCALE GENOMIC DNA]</scope>
</reference>
<feature type="chain" id="PRO_5034845465" evidence="11">
    <location>
        <begin position="39"/>
        <end position="899"/>
    </location>
</feature>
<sequence length="899" mass="100500">MRRSPTVPSHCHSPSRGAARAAKMHCTLLLLVLTCGSGRHLRGASGSELPPRIVQLEPGPQQELLVKWHAGGRGSASASSSSSSSPLAFRVQVARGTKSNVVNESDVTVIHDGGPWSWTWRSEWPLQCTDHWVRVAWVPRHPAQPMIWSEWKENQGEKEPEKEGKSWQEIMMFPANTVMKEGSSQGFCCIPPRGRNIINISFDNIHYPLIEIGDGVQGTMVQNLNATSEVGVVFCCEDSASKRFQINYVSFPPQKPRNFSCKTENLRKVNCTWDPGRRPNLASHYKRSYSLQIQNSSMEKITCHYTYCEFDTIPGWKEYTITVTVTNSLGKESENYIFNITDIVFPTPMHLSVVPGVRSANVSWMLEGDFSGMDLVCQIKTSLEDSTPVEYPFQGLVDERYKSRVDGLQPYTQYNVSVSCSQRGTTRDWRTWVSSGPFMTEMEAPWVTLDLWMTIDPFDYNRNVTLLWRMNQNSSEANIIIQSYQVTWEDLNQQKNLSVSADKNQAKITVGLGKCSISVKAVNKAGSSMPAYIIVPSKELLNRTQIETKRVKNSTLQGFLLSWAADASATCGYTVEWDTVRSYNVSNKPEIQWKRVPVECTSLILPADIFTFHGGCRYTFRIFGCTRNGHLLLEKQEGYTEEDKPTSKPYDLNVAHKSTSPPSAVLKWTFPEDDPTHPGFITGYLVTVQHGDGSRTGPRNITVDDPHKKSCDIPDLQEDMEYTITVQARTSAGLGPHSELMKKHPNHSSLIVKILTAFLVLLGIGLLMCILHRLTKGYILRVFCEPVKITVKILELDKSLYEASEKIGAVQAEDCPCCDINVLETPEKPVTKGNGTQLLYCPQAPMSSPSAQTHLVSLSITNMTYFSCSPEQDPYIPIRCDSMTPLGESCSSTGGYIST</sequence>
<evidence type="ECO:0000256" key="4">
    <source>
        <dbReference type="ARBA" id="ARBA00022729"/>
    </source>
</evidence>
<evidence type="ECO:0000256" key="10">
    <source>
        <dbReference type="SAM" id="Phobius"/>
    </source>
</evidence>
<dbReference type="OrthoDB" id="6382334at2759"/>
<dbReference type="Proteomes" id="UP000694397">
    <property type="component" value="Chromosome 17"/>
</dbReference>
<feature type="transmembrane region" description="Helical" evidence="10">
    <location>
        <begin position="750"/>
        <end position="771"/>
    </location>
</feature>
<comment type="subcellular location">
    <subcellularLocation>
        <location evidence="1">Membrane</location>
        <topology evidence="1">Single-pass type I membrane protein</topology>
    </subcellularLocation>
</comment>
<evidence type="ECO:0000256" key="5">
    <source>
        <dbReference type="ARBA" id="ARBA00022737"/>
    </source>
</evidence>
<dbReference type="GO" id="GO:0005886">
    <property type="term" value="C:plasma membrane"/>
    <property type="evidence" value="ECO:0007669"/>
    <property type="project" value="UniProtKB-ARBA"/>
</dbReference>
<dbReference type="RefSeq" id="XP_018613788.2">
    <property type="nucleotide sequence ID" value="XM_018758272.2"/>
</dbReference>
<feature type="domain" description="Fibronectin type-III" evidence="12">
    <location>
        <begin position="648"/>
        <end position="748"/>
    </location>
</feature>
<keyword evidence="9" id="KW-0325">Glycoprotein</keyword>
<accession>A0A8C9V7V0</accession>
<feature type="domain" description="Fibronectin type-III" evidence="12">
    <location>
        <begin position="345"/>
        <end position="443"/>
    </location>
</feature>
<evidence type="ECO:0000256" key="3">
    <source>
        <dbReference type="ARBA" id="ARBA00022692"/>
    </source>
</evidence>
<dbReference type="GeneID" id="108938010"/>
<dbReference type="Pfam" id="PF00041">
    <property type="entry name" value="fn3"/>
    <property type="match status" value="1"/>
</dbReference>
<evidence type="ECO:0000256" key="7">
    <source>
        <dbReference type="ARBA" id="ARBA00023136"/>
    </source>
</evidence>
<organism evidence="13 14">
    <name type="scientific">Scleropages formosus</name>
    <name type="common">Asian bonytongue</name>
    <name type="synonym">Osteoglossum formosum</name>
    <dbReference type="NCBI Taxonomy" id="113540"/>
    <lineage>
        <taxon>Eukaryota</taxon>
        <taxon>Metazoa</taxon>
        <taxon>Chordata</taxon>
        <taxon>Craniata</taxon>
        <taxon>Vertebrata</taxon>
        <taxon>Euteleostomi</taxon>
        <taxon>Actinopterygii</taxon>
        <taxon>Neopterygii</taxon>
        <taxon>Teleostei</taxon>
        <taxon>Osteoglossocephala</taxon>
        <taxon>Osteoglossomorpha</taxon>
        <taxon>Osteoglossiformes</taxon>
        <taxon>Osteoglossidae</taxon>
        <taxon>Scleropages</taxon>
    </lineage>
</organism>
<evidence type="ECO:0000256" key="2">
    <source>
        <dbReference type="ARBA" id="ARBA00008921"/>
    </source>
</evidence>
<keyword evidence="7 10" id="KW-0472">Membrane</keyword>
<evidence type="ECO:0000313" key="13">
    <source>
        <dbReference type="Ensembl" id="ENSSFOP00015030609.2"/>
    </source>
</evidence>
<dbReference type="InterPro" id="IPR036116">
    <property type="entry name" value="FN3_sf"/>
</dbReference>
<dbReference type="InterPro" id="IPR003961">
    <property type="entry name" value="FN3_dom"/>
</dbReference>
<keyword evidence="6 10" id="KW-1133">Transmembrane helix</keyword>
<reference evidence="13" key="3">
    <citation type="submission" date="2025-09" db="UniProtKB">
        <authorList>
            <consortium name="Ensembl"/>
        </authorList>
    </citation>
    <scope>IDENTIFICATION</scope>
</reference>
<keyword evidence="3 10" id="KW-0812">Transmembrane</keyword>
<comment type="similarity">
    <text evidence="2">Belongs to the type I cytokine receptor family. Type 2 subfamily.</text>
</comment>
<reference evidence="13" key="2">
    <citation type="submission" date="2025-08" db="UniProtKB">
        <authorList>
            <consortium name="Ensembl"/>
        </authorList>
    </citation>
    <scope>IDENTIFICATION</scope>
</reference>
<dbReference type="PANTHER" id="PTHR48423">
    <property type="entry name" value="INTERLEUKIN-27 RECEPTOR SUBUNIT ALPHA"/>
    <property type="match status" value="1"/>
</dbReference>
<dbReference type="PROSITE" id="PS50853">
    <property type="entry name" value="FN3"/>
    <property type="match status" value="2"/>
</dbReference>
<evidence type="ECO:0000256" key="8">
    <source>
        <dbReference type="ARBA" id="ARBA00023170"/>
    </source>
</evidence>
<dbReference type="CDD" id="cd00063">
    <property type="entry name" value="FN3"/>
    <property type="match status" value="1"/>
</dbReference>
<evidence type="ECO:0000256" key="6">
    <source>
        <dbReference type="ARBA" id="ARBA00022989"/>
    </source>
</evidence>